<dbReference type="InterPro" id="IPR015250">
    <property type="entry name" value="MPT63-like"/>
</dbReference>
<feature type="domain" description="MPT63-like" evidence="3">
    <location>
        <begin position="57"/>
        <end position="176"/>
    </location>
</feature>
<accession>A0A0H5SAP4</accession>
<feature type="compositionally biased region" description="Low complexity" evidence="2">
    <location>
        <begin position="249"/>
        <end position="281"/>
    </location>
</feature>
<reference evidence="5" key="1">
    <citation type="submission" date="2015-07" db="EMBL/GenBank/DDBJ databases">
        <authorList>
            <person name="Urmite Genomes"/>
        </authorList>
    </citation>
    <scope>NUCLEOTIDE SEQUENCE [LARGE SCALE GENOMIC DNA]</scope>
    <source>
        <strain evidence="5">type strain: ATCC 49404</strain>
    </source>
</reference>
<evidence type="ECO:0000313" key="4">
    <source>
        <dbReference type="EMBL" id="CRZ18444.1"/>
    </source>
</evidence>
<dbReference type="EMBL" id="CWKH01000003">
    <property type="protein sequence ID" value="CRZ18444.1"/>
    <property type="molecule type" value="Genomic_DNA"/>
</dbReference>
<protein>
    <submittedName>
        <fullName evidence="4">Immunogenic protein MPT63</fullName>
    </submittedName>
</protein>
<proteinExistence type="predicted"/>
<evidence type="ECO:0000256" key="1">
    <source>
        <dbReference type="ARBA" id="ARBA00022729"/>
    </source>
</evidence>
<organism evidence="4 5">
    <name type="scientific">Mycolicibacterium neworleansense</name>
    <dbReference type="NCBI Taxonomy" id="146018"/>
    <lineage>
        <taxon>Bacteria</taxon>
        <taxon>Bacillati</taxon>
        <taxon>Actinomycetota</taxon>
        <taxon>Actinomycetes</taxon>
        <taxon>Mycobacteriales</taxon>
        <taxon>Mycobacteriaceae</taxon>
        <taxon>Mycolicibacterium</taxon>
    </lineage>
</organism>
<name>A0A0H5SAP4_9MYCO</name>
<evidence type="ECO:0000313" key="5">
    <source>
        <dbReference type="Proteomes" id="UP000199147"/>
    </source>
</evidence>
<evidence type="ECO:0000259" key="3">
    <source>
        <dbReference type="Pfam" id="PF09167"/>
    </source>
</evidence>
<keyword evidence="1" id="KW-0732">Signal</keyword>
<gene>
    <name evidence="4" type="ORF">BN2156_05346</name>
</gene>
<dbReference type="Proteomes" id="UP000199147">
    <property type="component" value="Unassembled WGS sequence"/>
</dbReference>
<sequence length="288" mass="28165" precursor="true">MKWVSHCRGPATCFLDQSGVNALKMTNISTAFAGAAVAAAAIVAGAPMALAEDGGVTTSALGSQAKLDNGAQGWTVTDLKPSTDTIDYQTRGTLWEVTATNEALQGSVTPIVSNFNIRAADGQNYRALFQVPSKQGVNPATLAQGQKTSGKIYFDVTGDQPTEVVYNAGGRDLLVWDKPAAPAAAPAAGAPKRPAPAAAPAATPAAPAGTGAGSRATDLPAATPAPGAPAATPAGTEAVPAAPAPGAPAVPAAPATEPALVPAGTQPVVTTPAPAPAVAPASSHGTAS</sequence>
<evidence type="ECO:0000256" key="2">
    <source>
        <dbReference type="SAM" id="MobiDB-lite"/>
    </source>
</evidence>
<dbReference type="Pfam" id="PF09167">
    <property type="entry name" value="DUF1942"/>
    <property type="match status" value="1"/>
</dbReference>
<dbReference type="SUPFAM" id="SSF81982">
    <property type="entry name" value="Antigen MPT63/MPB63 (immunoprotective extracellular protein)"/>
    <property type="match status" value="1"/>
</dbReference>
<dbReference type="Gene3D" id="2.60.40.1240">
    <property type="match status" value="1"/>
</dbReference>
<dbReference type="STRING" id="146018.BN2156_05346"/>
<dbReference type="GO" id="GO:0005615">
    <property type="term" value="C:extracellular space"/>
    <property type="evidence" value="ECO:0007669"/>
    <property type="project" value="InterPro"/>
</dbReference>
<keyword evidence="5" id="KW-1185">Reference proteome</keyword>
<dbReference type="AlphaFoldDB" id="A0A0H5SAP4"/>
<feature type="region of interest" description="Disordered" evidence="2">
    <location>
        <begin position="184"/>
        <end position="288"/>
    </location>
</feature>
<feature type="compositionally biased region" description="Low complexity" evidence="2">
    <location>
        <begin position="184"/>
        <end position="241"/>
    </location>
</feature>
<dbReference type="InterPro" id="IPR029050">
    <property type="entry name" value="Immunoprotect_excell_Ig-like"/>
</dbReference>